<accession>A0A1U7LHD8</accession>
<dbReference type="EMBL" id="LXFE01004069">
    <property type="protein sequence ID" value="OLL21962.1"/>
    <property type="molecule type" value="Genomic_DNA"/>
</dbReference>
<dbReference type="GO" id="GO:0003735">
    <property type="term" value="F:structural constituent of ribosome"/>
    <property type="evidence" value="ECO:0007669"/>
    <property type="project" value="InterPro"/>
</dbReference>
<dbReference type="GO" id="GO:1990904">
    <property type="term" value="C:ribonucleoprotein complex"/>
    <property type="evidence" value="ECO:0007669"/>
    <property type="project" value="UniProtKB-KW"/>
</dbReference>
<dbReference type="Gene3D" id="3.30.70.600">
    <property type="entry name" value="Ribosomal protein S10 domain"/>
    <property type="match status" value="1"/>
</dbReference>
<evidence type="ECO:0000256" key="3">
    <source>
        <dbReference type="ARBA" id="ARBA00023274"/>
    </source>
</evidence>
<dbReference type="GO" id="GO:0006412">
    <property type="term" value="P:translation"/>
    <property type="evidence" value="ECO:0007669"/>
    <property type="project" value="InterPro"/>
</dbReference>
<feature type="domain" description="Small ribosomal subunit protein uS10" evidence="7">
    <location>
        <begin position="133"/>
        <end position="230"/>
    </location>
</feature>
<proteinExistence type="inferred from homology"/>
<dbReference type="GO" id="GO:0005840">
    <property type="term" value="C:ribosome"/>
    <property type="evidence" value="ECO:0007669"/>
    <property type="project" value="UniProtKB-KW"/>
</dbReference>
<evidence type="ECO:0000256" key="5">
    <source>
        <dbReference type="ARBA" id="ARBA00042916"/>
    </source>
</evidence>
<evidence type="ECO:0000259" key="7">
    <source>
        <dbReference type="SMART" id="SM01403"/>
    </source>
</evidence>
<evidence type="ECO:0000256" key="2">
    <source>
        <dbReference type="ARBA" id="ARBA00022980"/>
    </source>
</evidence>
<dbReference type="AlphaFoldDB" id="A0A1U7LHD8"/>
<organism evidence="8 9">
    <name type="scientific">Neolecta irregularis (strain DAH-3)</name>
    <dbReference type="NCBI Taxonomy" id="1198029"/>
    <lineage>
        <taxon>Eukaryota</taxon>
        <taxon>Fungi</taxon>
        <taxon>Dikarya</taxon>
        <taxon>Ascomycota</taxon>
        <taxon>Taphrinomycotina</taxon>
        <taxon>Neolectales</taxon>
        <taxon>Neolectaceae</taxon>
        <taxon>Neolecta</taxon>
    </lineage>
</organism>
<sequence length="294" mass="33532">MSIGRIRIILPFAERACKSLIASNKRLLIQRRSLQSISKDPIETLSKLEKSAPHEINDTHETLPNPEKVPREESELLENPNEEQRNTAPFHSANEGTEGDADVHPFAHVPASVTLAYLEPWKHEAPHGLRVCNVHMRSYNLHYLTFYADFVLRTAWYLNLPATGPIPLPKRRERWTVPKSPFIHKKIQENFERITYKRLVSIKDGHPDTVALFLSYLNQNGFPGVGIKATTWEWDDLDFAKRLSQETDQLIENIANKAFSIEEAAQQVLSSDLFQNLDDEVANTENASGRDSTN</sequence>
<keyword evidence="3" id="KW-0687">Ribonucleoprotein</keyword>
<dbReference type="HAMAP" id="MF_00508">
    <property type="entry name" value="Ribosomal_uS10"/>
    <property type="match status" value="1"/>
</dbReference>
<dbReference type="InterPro" id="IPR027486">
    <property type="entry name" value="Ribosomal_uS10_dom"/>
</dbReference>
<dbReference type="SMART" id="SM01403">
    <property type="entry name" value="Ribosomal_S10"/>
    <property type="match status" value="1"/>
</dbReference>
<evidence type="ECO:0000313" key="9">
    <source>
        <dbReference type="Proteomes" id="UP000186594"/>
    </source>
</evidence>
<evidence type="ECO:0000256" key="4">
    <source>
        <dbReference type="ARBA" id="ARBA00035261"/>
    </source>
</evidence>
<gene>
    <name evidence="8" type="ORF">NEOLI_004216</name>
</gene>
<dbReference type="InterPro" id="IPR001848">
    <property type="entry name" value="Ribosomal_uS10"/>
</dbReference>
<dbReference type="STRING" id="1198029.A0A1U7LHD8"/>
<dbReference type="Proteomes" id="UP000186594">
    <property type="component" value="Unassembled WGS sequence"/>
</dbReference>
<dbReference type="InterPro" id="IPR036838">
    <property type="entry name" value="Ribosomal_uS10_dom_sf"/>
</dbReference>
<keyword evidence="2 8" id="KW-0689">Ribosomal protein</keyword>
<keyword evidence="9" id="KW-1185">Reference proteome</keyword>
<feature type="region of interest" description="Disordered" evidence="6">
    <location>
        <begin position="49"/>
        <end position="102"/>
    </location>
</feature>
<dbReference type="FunFam" id="3.30.70.600:FF:000003">
    <property type="entry name" value="30S ribosomal protein S10"/>
    <property type="match status" value="1"/>
</dbReference>
<dbReference type="SUPFAM" id="SSF54999">
    <property type="entry name" value="Ribosomal protein S10"/>
    <property type="match status" value="1"/>
</dbReference>
<evidence type="ECO:0000256" key="1">
    <source>
        <dbReference type="ARBA" id="ARBA00007102"/>
    </source>
</evidence>
<name>A0A1U7LHD8_NEOID</name>
<dbReference type="OrthoDB" id="366214at2759"/>
<comment type="caution">
    <text evidence="8">The sequence shown here is derived from an EMBL/GenBank/DDBJ whole genome shotgun (WGS) entry which is preliminary data.</text>
</comment>
<evidence type="ECO:0000256" key="6">
    <source>
        <dbReference type="SAM" id="MobiDB-lite"/>
    </source>
</evidence>
<dbReference type="Pfam" id="PF00338">
    <property type="entry name" value="Ribosomal_S10"/>
    <property type="match status" value="1"/>
</dbReference>
<dbReference type="PANTHER" id="PTHR11700">
    <property type="entry name" value="30S RIBOSOMAL PROTEIN S10 FAMILY MEMBER"/>
    <property type="match status" value="1"/>
</dbReference>
<protein>
    <recommendedName>
        <fullName evidence="4">Small ribosomal subunit protein uS10m</fullName>
    </recommendedName>
    <alternativeName>
        <fullName evidence="5">37S ribosomal protein S10, mitochondrial</fullName>
    </alternativeName>
</protein>
<reference evidence="8 9" key="1">
    <citation type="submission" date="2016-04" db="EMBL/GenBank/DDBJ databases">
        <title>Evolutionary innovation and constraint leading to complex multicellularity in the Ascomycota.</title>
        <authorList>
            <person name="Cisse O."/>
            <person name="Nguyen A."/>
            <person name="Hewitt D.A."/>
            <person name="Jedd G."/>
            <person name="Stajich J.E."/>
        </authorList>
    </citation>
    <scope>NUCLEOTIDE SEQUENCE [LARGE SCALE GENOMIC DNA]</scope>
    <source>
        <strain evidence="8 9">DAH-3</strain>
    </source>
</reference>
<comment type="similarity">
    <text evidence="1">Belongs to the universal ribosomal protein uS10 family.</text>
</comment>
<feature type="compositionally biased region" description="Basic and acidic residues" evidence="6">
    <location>
        <begin position="49"/>
        <end position="61"/>
    </location>
</feature>
<evidence type="ECO:0000313" key="8">
    <source>
        <dbReference type="EMBL" id="OLL21962.1"/>
    </source>
</evidence>